<dbReference type="CDD" id="cd07643">
    <property type="entry name" value="I-BAR_IMD_MIM"/>
    <property type="match status" value="1"/>
</dbReference>
<feature type="compositionally biased region" description="Low complexity" evidence="1">
    <location>
        <begin position="668"/>
        <end position="681"/>
    </location>
</feature>
<name>A0ABM3V7J0_MUSDO</name>
<feature type="compositionally biased region" description="Polar residues" evidence="1">
    <location>
        <begin position="1379"/>
        <end position="1393"/>
    </location>
</feature>
<dbReference type="Gene3D" id="1.20.1270.60">
    <property type="entry name" value="Arfaptin homology (AH) domain/BAR domain"/>
    <property type="match status" value="1"/>
</dbReference>
<feature type="compositionally biased region" description="Low complexity" evidence="1">
    <location>
        <begin position="751"/>
        <end position="779"/>
    </location>
</feature>
<gene>
    <name evidence="4" type="primary">LOC101889582</name>
</gene>
<feature type="compositionally biased region" description="Polar residues" evidence="1">
    <location>
        <begin position="1777"/>
        <end position="1788"/>
    </location>
</feature>
<evidence type="ECO:0000313" key="3">
    <source>
        <dbReference type="Proteomes" id="UP001652621"/>
    </source>
</evidence>
<dbReference type="InterPro" id="IPR013606">
    <property type="entry name" value="I-BAR_dom"/>
</dbReference>
<feature type="region of interest" description="Disordered" evidence="1">
    <location>
        <begin position="1444"/>
        <end position="1477"/>
    </location>
</feature>
<keyword evidence="3" id="KW-1185">Reference proteome</keyword>
<feature type="region of interest" description="Disordered" evidence="1">
    <location>
        <begin position="743"/>
        <end position="840"/>
    </location>
</feature>
<feature type="region of interest" description="Disordered" evidence="1">
    <location>
        <begin position="450"/>
        <end position="469"/>
    </location>
</feature>
<feature type="compositionally biased region" description="Low complexity" evidence="1">
    <location>
        <begin position="1627"/>
        <end position="1652"/>
    </location>
</feature>
<dbReference type="PANTHER" id="PTHR15708:SF4">
    <property type="entry name" value="FI21477P1-RELATED"/>
    <property type="match status" value="1"/>
</dbReference>
<feature type="compositionally biased region" description="Gly residues" evidence="1">
    <location>
        <begin position="400"/>
        <end position="413"/>
    </location>
</feature>
<feature type="compositionally biased region" description="Low complexity" evidence="1">
    <location>
        <begin position="548"/>
        <end position="603"/>
    </location>
</feature>
<feature type="compositionally biased region" description="Low complexity" evidence="1">
    <location>
        <begin position="1358"/>
        <end position="1378"/>
    </location>
</feature>
<dbReference type="InterPro" id="IPR027267">
    <property type="entry name" value="AH/BAR_dom_sf"/>
</dbReference>
<feature type="region of interest" description="Disordered" evidence="1">
    <location>
        <begin position="854"/>
        <end position="877"/>
    </location>
</feature>
<feature type="compositionally biased region" description="Polar residues" evidence="1">
    <location>
        <begin position="452"/>
        <end position="467"/>
    </location>
</feature>
<feature type="region of interest" description="Disordered" evidence="1">
    <location>
        <begin position="1321"/>
        <end position="1430"/>
    </location>
</feature>
<feature type="compositionally biased region" description="Low complexity" evidence="1">
    <location>
        <begin position="483"/>
        <end position="512"/>
    </location>
</feature>
<feature type="compositionally biased region" description="Low complexity" evidence="1">
    <location>
        <begin position="1232"/>
        <end position="1276"/>
    </location>
</feature>
<feature type="compositionally biased region" description="Polar residues" evidence="1">
    <location>
        <begin position="634"/>
        <end position="667"/>
    </location>
</feature>
<reference evidence="4" key="1">
    <citation type="submission" date="2025-08" db="UniProtKB">
        <authorList>
            <consortium name="RefSeq"/>
        </authorList>
    </citation>
    <scope>IDENTIFICATION</scope>
    <source>
        <strain evidence="4">Aabys</strain>
        <tissue evidence="4">Whole body</tissue>
    </source>
</reference>
<proteinExistence type="predicted"/>
<feature type="compositionally biased region" description="Low complexity" evidence="1">
    <location>
        <begin position="530"/>
        <end position="541"/>
    </location>
</feature>
<dbReference type="RefSeq" id="XP_058981742.1">
    <property type="nucleotide sequence ID" value="XM_059125759.1"/>
</dbReference>
<feature type="compositionally biased region" description="Polar residues" evidence="1">
    <location>
        <begin position="1689"/>
        <end position="1724"/>
    </location>
</feature>
<evidence type="ECO:0000259" key="2">
    <source>
        <dbReference type="PROSITE" id="PS51338"/>
    </source>
</evidence>
<feature type="region of interest" description="Disordered" evidence="1">
    <location>
        <begin position="526"/>
        <end position="681"/>
    </location>
</feature>
<dbReference type="GeneID" id="101889582"/>
<accession>A0ABM3V7J0</accession>
<dbReference type="PANTHER" id="PTHR15708">
    <property type="entry name" value="ACTIN BUNDLING/MISSING IN METASTASIS-RELATED"/>
    <property type="match status" value="1"/>
</dbReference>
<dbReference type="InterPro" id="IPR030127">
    <property type="entry name" value="MTSS1/MTSS2"/>
</dbReference>
<dbReference type="Pfam" id="PF08397">
    <property type="entry name" value="IMD"/>
    <property type="match status" value="1"/>
</dbReference>
<feature type="compositionally biased region" description="Low complexity" evidence="1">
    <location>
        <begin position="610"/>
        <end position="633"/>
    </location>
</feature>
<dbReference type="SUPFAM" id="SSF103657">
    <property type="entry name" value="BAR/IMD domain-like"/>
    <property type="match status" value="1"/>
</dbReference>
<feature type="compositionally biased region" description="Low complexity" evidence="1">
    <location>
        <begin position="1285"/>
        <end position="1304"/>
    </location>
</feature>
<feature type="compositionally biased region" description="Polar residues" evidence="1">
    <location>
        <begin position="1405"/>
        <end position="1414"/>
    </location>
</feature>
<feature type="compositionally biased region" description="Low complexity" evidence="1">
    <location>
        <begin position="1448"/>
        <end position="1466"/>
    </location>
</feature>
<feature type="region of interest" description="Disordered" evidence="1">
    <location>
        <begin position="483"/>
        <end position="514"/>
    </location>
</feature>
<feature type="region of interest" description="Disordered" evidence="1">
    <location>
        <begin position="940"/>
        <end position="961"/>
    </location>
</feature>
<feature type="region of interest" description="Disordered" evidence="1">
    <location>
        <begin position="1191"/>
        <end position="1307"/>
    </location>
</feature>
<feature type="compositionally biased region" description="Low complexity" evidence="1">
    <location>
        <begin position="948"/>
        <end position="961"/>
    </location>
</feature>
<feature type="compositionally biased region" description="Low complexity" evidence="1">
    <location>
        <begin position="788"/>
        <end position="829"/>
    </location>
</feature>
<feature type="compositionally biased region" description="Low complexity" evidence="1">
    <location>
        <begin position="271"/>
        <end position="299"/>
    </location>
</feature>
<feature type="compositionally biased region" description="Polar residues" evidence="1">
    <location>
        <begin position="1332"/>
        <end position="1348"/>
    </location>
</feature>
<feature type="compositionally biased region" description="Low complexity" evidence="1">
    <location>
        <begin position="864"/>
        <end position="877"/>
    </location>
</feature>
<feature type="region of interest" description="Disordered" evidence="1">
    <location>
        <begin position="395"/>
        <end position="439"/>
    </location>
</feature>
<sequence>MDMSMERDSSALGSLFQQIINDMKNTSPLWEDFVAKASKLHACLKAAIQAIASYLDAFQKIADAATNSRGASKEIGTALTRVCLRHKAVETRLKTFTAAIMDCLVQPLQEKLEDWKRSVAMIDKEHAKEYKRCRTELKKRSTDTLRLQKKARKGQSDNLQSLMDSHMQDVTLRRAELEEVEKKSLRSAMIEERMRYCNFVHLLQPVVKEECEVMSELGHLQEAMQSIALVTKEPHVLPPASEELIHDAKASITLYPESPSTSGGGGGSLSQGGCSNSLGSRKSSVCSISSMNSSGSSNSPGHPHYQRSLSQYISPSMRLKPGESSDSGFCSSPALTTQASSIANPSHAVTTWPTHSQDAVDLAPNATDRPHTISSAYEKGHQRPPLTVYTFQNPETIHEGGIGGNANGSGGTNSGQNTPSTQKSPGGALNRPPLPVKPAHVRCSSLERPLVASNNRGNGPNIMQRQCPSPIPAHVTKELAAHLAQQQHMQQQQQQSQQQATAAQQLQQQQSSPPTYVNMSELANMAAMKQQQQQQSSSSSSPPTSTVHQNQQQQQHQQQAVLQQQHSIDSISSIHSNDSNQSAALQQQQHQQPNTPQHPTSQQTPPPIHQHPTTTQRSQSSSSMTPSLHSHPSIDSTSLATPSIGQTPTHSSGSSTPQNHYSPLLNNSLSSTAAGTPSGSSIASGNMSLSGGATSTGAIIAGNGSGNNSFVYNVCSPTPPLSANSSQASDILKITENEGNGMAIQHQQSRPETAPSSPPTAATTTNNNSSNSISETNTAQTQSQPPLNANTINTSSSSSSTKTNSQDNSNSNSANINDADTLSSSTSSSGAVVENDERSRASVLQKASMFEKQAAAAKNTPIPSSSSSSASAGAAGARHSPIEAGIYGTRTAITTNNHHHHSAQQTAQPIDPQDVDKCFEDSLQELNNLIGELDSFQREIDASKEQQKQQQQQSSASPQQLQKNVKNLFDGGLDAFNCNETMTIITDDTTTTIICESQHQHMHHHPSGDKDFCTASNQTNSSGCGTDISDTTSEDCNADTRSLTSQTGGVVLKTNLKSLSGGAYNSDSELSRCYVSETSSIMGGAGDGYENPTFAHFAVSSTSGSQCYDDNRSDTISLQRHGIYGDNLSDSGSNVVVIYDHQPPMTPDIDYAKQNSEIVMLRTKPQQYPLGGQYDQQEMRELQQLPANLTELPLSPTDSPDHHPQHVATVQPAKQRLSSFRASSEQLQLLNSPSTPTSTKALSSSSSSSPSSKASSVPSQSSSSSARSSPSLNVVQPPLPPPPTSASQKPADSVASSSSSCSSSMLCNNTSPVVPSTLANVAKPSITPRPASLSSGSTRIARRSSVNTAKPPPPIRRSSSVTPSPNTPTTPTNASTTNLLHQQAHSLNTSTENLPPPPAYLLDGRQTTMLTNNHQQPPPPPVGMPNSSLKVSDTVKALSAGLRHQPASPQTLRRLQQQQQAQQMATSPPPPVLPSATQSMLQTPLNHYHHDLYSPILTTPSSPIILPMHDEPEYDAYYNTYVEVPSFDAIPSNAITANITSTLSSNTIPKIYPQQPRQYHHQYTKSSPVLLSPTSNKKSRTPTPPTPPPLNRSLIVTDLDETPPPLPPPNPPNQQQQHYSTNHHNHQQQSPQLRYHQQQQPQPHQLPSNQQQMPQHSYYDNNGETVYGSKSPTSFRTSSPGGIYAQPKILNNMSSFRTNSPGPNNGHQTPTSTTQSHVPAQPKTNPNLIAQLNARLNSKHQNTSSGSNSNEAATIYGVSQAHTRESRSEDIYMRNYGQQQQPQMSPHVSQQQQTYDDYTSTNTGMTRAKAKAEFLENLNQKLAKQSLSGRAFAVRNLINSKALPDPRICHESLMDQIKRGATLKRNQKINDRSAPKIY</sequence>
<feature type="region of interest" description="Disordered" evidence="1">
    <location>
        <begin position="1777"/>
        <end position="1801"/>
    </location>
</feature>
<evidence type="ECO:0000256" key="1">
    <source>
        <dbReference type="SAM" id="MobiDB-lite"/>
    </source>
</evidence>
<feature type="compositionally biased region" description="Polar residues" evidence="1">
    <location>
        <begin position="1653"/>
        <end position="1680"/>
    </location>
</feature>
<feature type="compositionally biased region" description="Pro residues" evidence="1">
    <location>
        <begin position="1602"/>
        <end position="1612"/>
    </location>
</feature>
<evidence type="ECO:0000313" key="4">
    <source>
        <dbReference type="RefSeq" id="XP_058981742.1"/>
    </source>
</evidence>
<feature type="domain" description="IMD" evidence="2">
    <location>
        <begin position="1"/>
        <end position="251"/>
    </location>
</feature>
<feature type="compositionally biased region" description="Polar residues" evidence="1">
    <location>
        <begin position="1216"/>
        <end position="1231"/>
    </location>
</feature>
<protein>
    <submittedName>
        <fullName evidence="4">Mucin-5AC</fullName>
    </submittedName>
</protein>
<dbReference type="PROSITE" id="PS51338">
    <property type="entry name" value="IMD"/>
    <property type="match status" value="1"/>
</dbReference>
<feature type="region of interest" description="Disordered" evidence="1">
    <location>
        <begin position="1557"/>
        <end position="1724"/>
    </location>
</feature>
<organism evidence="3 4">
    <name type="scientific">Musca domestica</name>
    <name type="common">House fly</name>
    <dbReference type="NCBI Taxonomy" id="7370"/>
    <lineage>
        <taxon>Eukaryota</taxon>
        <taxon>Metazoa</taxon>
        <taxon>Ecdysozoa</taxon>
        <taxon>Arthropoda</taxon>
        <taxon>Hexapoda</taxon>
        <taxon>Insecta</taxon>
        <taxon>Pterygota</taxon>
        <taxon>Neoptera</taxon>
        <taxon>Endopterygota</taxon>
        <taxon>Diptera</taxon>
        <taxon>Brachycera</taxon>
        <taxon>Muscomorpha</taxon>
        <taxon>Muscoidea</taxon>
        <taxon>Muscidae</taxon>
        <taxon>Musca</taxon>
    </lineage>
</organism>
<feature type="compositionally biased region" description="Low complexity" evidence="1">
    <location>
        <begin position="1789"/>
        <end position="1801"/>
    </location>
</feature>
<dbReference type="Proteomes" id="UP001652621">
    <property type="component" value="Unplaced"/>
</dbReference>
<feature type="region of interest" description="Disordered" evidence="1">
    <location>
        <begin position="255"/>
        <end position="307"/>
    </location>
</feature>